<protein>
    <submittedName>
        <fullName evidence="1">Uncharacterized protein</fullName>
    </submittedName>
</protein>
<dbReference type="OrthoDB" id="7838422at2"/>
<dbReference type="Proteomes" id="UP000252023">
    <property type="component" value="Chromosome"/>
</dbReference>
<keyword evidence="2" id="KW-1185">Reference proteome</keyword>
<gene>
    <name evidence="1" type="ORF">DRW48_04040</name>
</gene>
<evidence type="ECO:0000313" key="2">
    <source>
        <dbReference type="Proteomes" id="UP000252023"/>
    </source>
</evidence>
<sequence length="233" mass="25607">MRLGPFISLLAATYGLPERSVALVARAMREAGWLSSGARGVNAPDMSPTDMGRLSVALLTGEPPSKVVAEFEFIRALQTKVPYPEDNFVSQADLHEGHTFEDAVIALAVAAQDSGRIIRYSDVALGSYLLEPTFTISVDRSRRTASIDTPGVRADYIDIAGEAELERLYADRSLEFERWQRIAELESRSISSEISSHVVASRGMRVVRTLTQREFYLIAEGMRGDPSSLGPEQ</sequence>
<dbReference type="KEGG" id="pars:DRW48_04040"/>
<dbReference type="RefSeq" id="WP_114075296.1">
    <property type="nucleotide sequence ID" value="NZ_CP030918.1"/>
</dbReference>
<name>A0A344PHX2_9RHOB</name>
<organism evidence="1 2">
    <name type="scientific">Paracoccus suum</name>
    <dbReference type="NCBI Taxonomy" id="2259340"/>
    <lineage>
        <taxon>Bacteria</taxon>
        <taxon>Pseudomonadati</taxon>
        <taxon>Pseudomonadota</taxon>
        <taxon>Alphaproteobacteria</taxon>
        <taxon>Rhodobacterales</taxon>
        <taxon>Paracoccaceae</taxon>
        <taxon>Paracoccus</taxon>
    </lineage>
</organism>
<proteinExistence type="predicted"/>
<dbReference type="AlphaFoldDB" id="A0A344PHX2"/>
<evidence type="ECO:0000313" key="1">
    <source>
        <dbReference type="EMBL" id="AXC48977.1"/>
    </source>
</evidence>
<reference evidence="2" key="1">
    <citation type="submission" date="2018-07" db="EMBL/GenBank/DDBJ databases">
        <title>Genome sequencing of Paracoccus sp. SC2-6.</title>
        <authorList>
            <person name="Heo J."/>
            <person name="Kim S.-J."/>
            <person name="Kwon S.-W."/>
        </authorList>
    </citation>
    <scope>NUCLEOTIDE SEQUENCE [LARGE SCALE GENOMIC DNA]</scope>
    <source>
        <strain evidence="2">SC2-6</strain>
    </source>
</reference>
<accession>A0A344PHX2</accession>
<dbReference type="EMBL" id="CP030918">
    <property type="protein sequence ID" value="AXC48977.1"/>
    <property type="molecule type" value="Genomic_DNA"/>
</dbReference>